<dbReference type="Pfam" id="PF14124">
    <property type="entry name" value="DUF4291"/>
    <property type="match status" value="2"/>
</dbReference>
<dbReference type="VEuPathDB" id="FungiDB:SMAC_00820"/>
<dbReference type="Proteomes" id="UP000001881">
    <property type="component" value="Unassembled WGS sequence"/>
</dbReference>
<dbReference type="InterPro" id="IPR025633">
    <property type="entry name" value="DUF4291"/>
</dbReference>
<comment type="caution">
    <text evidence="2">The sequence shown here is derived from an EMBL/GenBank/DDBJ whole genome shotgun (WGS) entry which is preliminary data.</text>
</comment>
<keyword evidence="3" id="KW-1185">Reference proteome</keyword>
<dbReference type="eggNOG" id="ENOG502RYIY">
    <property type="taxonomic scope" value="Eukaryota"/>
</dbReference>
<gene>
    <name evidence="2" type="ORF">SMAC_00820</name>
</gene>
<feature type="region of interest" description="Disordered" evidence="1">
    <location>
        <begin position="96"/>
        <end position="147"/>
    </location>
</feature>
<dbReference type="InParanoid" id="F7VN61"/>
<sequence>MTGTTTITVYQAYPSTIATAAVTSQRLDASPDFRTTRMTWIKPSLAWMLYLSGYSYKDPGQERILAIKMKREDFLGLLGRGVLTHGPGTTISAAATNISSGSRQREQQQQQQQGEMASDSQGGTCMERDLGNKTFKDSSSTRESKRKDRLQSLDVKIQWDPERTVWLDSLNYRSIQIGIPAGLIKE</sequence>
<name>F7VN61_SORMK</name>
<feature type="compositionally biased region" description="Basic and acidic residues" evidence="1">
    <location>
        <begin position="126"/>
        <end position="147"/>
    </location>
</feature>
<dbReference type="STRING" id="771870.F7VN61"/>
<reference evidence="2 3" key="1">
    <citation type="journal article" date="2010" name="PLoS Genet.">
        <title>De novo assembly of a 40 Mb eukaryotic genome from short sequence reads: Sordaria macrospora, a model organism for fungal morphogenesis.</title>
        <authorList>
            <person name="Nowrousian M."/>
            <person name="Stajich J."/>
            <person name="Chu M."/>
            <person name="Engh I."/>
            <person name="Espagne E."/>
            <person name="Halliday K."/>
            <person name="Kamerewerd J."/>
            <person name="Kempken F."/>
            <person name="Knab B."/>
            <person name="Kuo H.C."/>
            <person name="Osiewacz H.D."/>
            <person name="Poeggeler S."/>
            <person name="Read N."/>
            <person name="Seiler S."/>
            <person name="Smith K."/>
            <person name="Zickler D."/>
            <person name="Kueck U."/>
            <person name="Freitag M."/>
        </authorList>
    </citation>
    <scope>NUCLEOTIDE SEQUENCE [LARGE SCALE GENOMIC DNA]</scope>
    <source>
        <strain evidence="3">ATCC MYA-333 / DSM 997 / K(L3346) / K-hell</strain>
        <tissue evidence="2">Mycelium</tissue>
    </source>
</reference>
<dbReference type="KEGG" id="smp:10807443"/>
<dbReference type="HOGENOM" id="CLU_082565_1_0_1"/>
<evidence type="ECO:0000313" key="3">
    <source>
        <dbReference type="Proteomes" id="UP000001881"/>
    </source>
</evidence>
<accession>F7VN61</accession>
<dbReference type="OMA" id="DPERTVW"/>
<evidence type="ECO:0000256" key="1">
    <source>
        <dbReference type="SAM" id="MobiDB-lite"/>
    </source>
</evidence>
<dbReference type="EMBL" id="CABT02000002">
    <property type="protein sequence ID" value="CCC06790.1"/>
    <property type="molecule type" value="Genomic_DNA"/>
</dbReference>
<dbReference type="OrthoDB" id="4564862at2759"/>
<dbReference type="PANTHER" id="PTHR38567">
    <property type="entry name" value="DUF4291 DOMAIN-CONTAINING PROTEIN"/>
    <property type="match status" value="1"/>
</dbReference>
<organism evidence="2 3">
    <name type="scientific">Sordaria macrospora (strain ATCC MYA-333 / DSM 997 / K(L3346) / K-hell)</name>
    <dbReference type="NCBI Taxonomy" id="771870"/>
    <lineage>
        <taxon>Eukaryota</taxon>
        <taxon>Fungi</taxon>
        <taxon>Dikarya</taxon>
        <taxon>Ascomycota</taxon>
        <taxon>Pezizomycotina</taxon>
        <taxon>Sordariomycetes</taxon>
        <taxon>Sordariomycetidae</taxon>
        <taxon>Sordariales</taxon>
        <taxon>Sordariaceae</taxon>
        <taxon>Sordaria</taxon>
    </lineage>
</organism>
<protein>
    <submittedName>
        <fullName evidence="2">WGS project CABT00000000 data, contig 2.2</fullName>
    </submittedName>
</protein>
<proteinExistence type="predicted"/>
<dbReference type="GeneID" id="10807443"/>
<dbReference type="PANTHER" id="PTHR38567:SF1">
    <property type="entry name" value="DUF4291 DOMAIN-CONTAINING PROTEIN"/>
    <property type="match status" value="1"/>
</dbReference>
<dbReference type="AlphaFoldDB" id="F7VN61"/>
<evidence type="ECO:0000313" key="2">
    <source>
        <dbReference type="EMBL" id="CCC06790.1"/>
    </source>
</evidence>